<evidence type="ECO:0000313" key="3">
    <source>
        <dbReference type="Proteomes" id="UP000823749"/>
    </source>
</evidence>
<evidence type="ECO:0000313" key="2">
    <source>
        <dbReference type="EMBL" id="KAG5559452.1"/>
    </source>
</evidence>
<proteinExistence type="predicted"/>
<comment type="caution">
    <text evidence="2">The sequence shown here is derived from an EMBL/GenBank/DDBJ whole genome shotgun (WGS) entry which is preliminary data.</text>
</comment>
<reference evidence="2" key="1">
    <citation type="submission" date="2020-08" db="EMBL/GenBank/DDBJ databases">
        <title>Plant Genome Project.</title>
        <authorList>
            <person name="Zhang R.-G."/>
        </authorList>
    </citation>
    <scope>NUCLEOTIDE SEQUENCE</scope>
    <source>
        <strain evidence="2">WSP0</strain>
        <tissue evidence="2">Leaf</tissue>
    </source>
</reference>
<evidence type="ECO:0000256" key="1">
    <source>
        <dbReference type="SAM" id="MobiDB-lite"/>
    </source>
</evidence>
<dbReference type="Proteomes" id="UP000823749">
    <property type="component" value="Chromosome 3"/>
</dbReference>
<protein>
    <recommendedName>
        <fullName evidence="4">Ovate family protein</fullName>
    </recommendedName>
</protein>
<organism evidence="2 3">
    <name type="scientific">Rhododendron griersonianum</name>
    <dbReference type="NCBI Taxonomy" id="479676"/>
    <lineage>
        <taxon>Eukaryota</taxon>
        <taxon>Viridiplantae</taxon>
        <taxon>Streptophyta</taxon>
        <taxon>Embryophyta</taxon>
        <taxon>Tracheophyta</taxon>
        <taxon>Spermatophyta</taxon>
        <taxon>Magnoliopsida</taxon>
        <taxon>eudicotyledons</taxon>
        <taxon>Gunneridae</taxon>
        <taxon>Pentapetalae</taxon>
        <taxon>asterids</taxon>
        <taxon>Ericales</taxon>
        <taxon>Ericaceae</taxon>
        <taxon>Ericoideae</taxon>
        <taxon>Rhodoreae</taxon>
        <taxon>Rhododendron</taxon>
    </lineage>
</organism>
<keyword evidence="3" id="KW-1185">Reference proteome</keyword>
<name>A0AAV6L689_9ERIC</name>
<sequence length="96" mass="10631">MGSACRSKQKKQRRADSSTYLKNEAPKERWVVYKGGAPLFHKVNSLSPASLSVDDDVSRASRSESASSCSDEFEALYVASSSDGFFDFERFAMGFE</sequence>
<feature type="region of interest" description="Disordered" evidence="1">
    <location>
        <begin position="1"/>
        <end position="21"/>
    </location>
</feature>
<evidence type="ECO:0008006" key="4">
    <source>
        <dbReference type="Google" id="ProtNLM"/>
    </source>
</evidence>
<dbReference type="EMBL" id="JACTNZ010000003">
    <property type="protein sequence ID" value="KAG5559452.1"/>
    <property type="molecule type" value="Genomic_DNA"/>
</dbReference>
<dbReference type="AlphaFoldDB" id="A0AAV6L689"/>
<gene>
    <name evidence="2" type="ORF">RHGRI_009103</name>
</gene>
<accession>A0AAV6L689</accession>